<keyword evidence="5" id="KW-1185">Reference proteome</keyword>
<keyword evidence="1" id="KW-0862">Zinc</keyword>
<keyword evidence="1" id="KW-0479">Metal-binding</keyword>
<sequence>MSPLLMLCLSNTPNNLTTNTTNKSFEPTRPASSGSSHSSYATSVGTSNDGSNLNNPASSQSARHNDVSFYPYIQCVMCDQWICSRNRFTHIEFHLQYRPYKCSLCEYDNRKEIFIQIHLRKYHKGENGESLFLPSEDIEKRVWELADQSLQKTSRVIRAEPVQSGVTSNAQMNMATILTASKMVTWHRRLRRHLTKRNRKENVAILGRMVALVVPRI</sequence>
<evidence type="ECO:0000313" key="5">
    <source>
        <dbReference type="Proteomes" id="UP000030665"/>
    </source>
</evidence>
<dbReference type="Proteomes" id="UP000030665">
    <property type="component" value="Unassembled WGS sequence"/>
</dbReference>
<dbReference type="STRING" id="36087.A0A077ZLN8"/>
<dbReference type="Gene3D" id="3.30.160.60">
    <property type="entry name" value="Classic Zinc Finger"/>
    <property type="match status" value="1"/>
</dbReference>
<keyword evidence="1" id="KW-0863">Zinc-finger</keyword>
<evidence type="ECO:0000256" key="2">
    <source>
        <dbReference type="SAM" id="MobiDB-lite"/>
    </source>
</evidence>
<reference evidence="4" key="1">
    <citation type="submission" date="2014-01" db="EMBL/GenBank/DDBJ databases">
        <authorList>
            <person name="Aslett M."/>
        </authorList>
    </citation>
    <scope>NUCLEOTIDE SEQUENCE</scope>
</reference>
<feature type="region of interest" description="Disordered" evidence="2">
    <location>
        <begin position="18"/>
        <end position="60"/>
    </location>
</feature>
<feature type="compositionally biased region" description="Low complexity" evidence="2">
    <location>
        <begin position="31"/>
        <end position="47"/>
    </location>
</feature>
<dbReference type="InterPro" id="IPR013087">
    <property type="entry name" value="Znf_C2H2_type"/>
</dbReference>
<organism evidence="4 5">
    <name type="scientific">Trichuris trichiura</name>
    <name type="common">Whipworm</name>
    <name type="synonym">Trichocephalus trichiurus</name>
    <dbReference type="NCBI Taxonomy" id="36087"/>
    <lineage>
        <taxon>Eukaryota</taxon>
        <taxon>Metazoa</taxon>
        <taxon>Ecdysozoa</taxon>
        <taxon>Nematoda</taxon>
        <taxon>Enoplea</taxon>
        <taxon>Dorylaimia</taxon>
        <taxon>Trichinellida</taxon>
        <taxon>Trichuridae</taxon>
        <taxon>Trichuris</taxon>
    </lineage>
</organism>
<dbReference type="OrthoDB" id="5920133at2759"/>
<gene>
    <name evidence="4" type="ORF">TTRE_0000967601</name>
</gene>
<dbReference type="EMBL" id="HG808277">
    <property type="protein sequence ID" value="CDW61232.1"/>
    <property type="molecule type" value="Genomic_DNA"/>
</dbReference>
<name>A0A077ZLN8_TRITR</name>
<proteinExistence type="predicted"/>
<evidence type="ECO:0000259" key="3">
    <source>
        <dbReference type="PROSITE" id="PS50157"/>
    </source>
</evidence>
<feature type="compositionally biased region" description="Polar residues" evidence="2">
    <location>
        <begin position="48"/>
        <end position="60"/>
    </location>
</feature>
<feature type="domain" description="C2H2-type" evidence="3">
    <location>
        <begin position="100"/>
        <end position="128"/>
    </location>
</feature>
<dbReference type="GO" id="GO:0008270">
    <property type="term" value="F:zinc ion binding"/>
    <property type="evidence" value="ECO:0007669"/>
    <property type="project" value="UniProtKB-KW"/>
</dbReference>
<evidence type="ECO:0000313" key="4">
    <source>
        <dbReference type="EMBL" id="CDW61232.1"/>
    </source>
</evidence>
<protein>
    <recommendedName>
        <fullName evidence="3">C2H2-type domain-containing protein</fullName>
    </recommendedName>
</protein>
<dbReference type="AlphaFoldDB" id="A0A077ZLN8"/>
<dbReference type="PROSITE" id="PS50157">
    <property type="entry name" value="ZINC_FINGER_C2H2_2"/>
    <property type="match status" value="1"/>
</dbReference>
<reference evidence="4" key="2">
    <citation type="submission" date="2014-03" db="EMBL/GenBank/DDBJ databases">
        <title>The whipworm genome and dual-species transcriptomics of an intimate host-pathogen interaction.</title>
        <authorList>
            <person name="Foth B.J."/>
            <person name="Tsai I.J."/>
            <person name="Reid A.J."/>
            <person name="Bancroft A.J."/>
            <person name="Nichol S."/>
            <person name="Tracey A."/>
            <person name="Holroyd N."/>
            <person name="Cotton J.A."/>
            <person name="Stanley E.J."/>
            <person name="Zarowiecki M."/>
            <person name="Liu J.Z."/>
            <person name="Huckvale T."/>
            <person name="Cooper P.J."/>
            <person name="Grencis R.K."/>
            <person name="Berriman M."/>
        </authorList>
    </citation>
    <scope>NUCLEOTIDE SEQUENCE [LARGE SCALE GENOMIC DNA]</scope>
</reference>
<evidence type="ECO:0000256" key="1">
    <source>
        <dbReference type="PROSITE-ProRule" id="PRU00042"/>
    </source>
</evidence>
<accession>A0A077ZLN8</accession>